<evidence type="ECO:0000256" key="1">
    <source>
        <dbReference type="SAM" id="SignalP"/>
    </source>
</evidence>
<dbReference type="KEGG" id="ptan:CRYO30217_01468"/>
<organism evidence="2 3">
    <name type="scientific">Parvicella tangerina</name>
    <dbReference type="NCBI Taxonomy" id="2829795"/>
    <lineage>
        <taxon>Bacteria</taxon>
        <taxon>Pseudomonadati</taxon>
        <taxon>Bacteroidota</taxon>
        <taxon>Flavobacteriia</taxon>
        <taxon>Flavobacteriales</taxon>
        <taxon>Parvicellaceae</taxon>
        <taxon>Parvicella</taxon>
    </lineage>
</organism>
<accession>A0A916JLH3</accession>
<protein>
    <submittedName>
        <fullName evidence="2">Uncharacterized protein</fullName>
    </submittedName>
</protein>
<proteinExistence type="predicted"/>
<keyword evidence="3" id="KW-1185">Reference proteome</keyword>
<feature type="signal peptide" evidence="1">
    <location>
        <begin position="1"/>
        <end position="22"/>
    </location>
</feature>
<feature type="chain" id="PRO_5038080213" evidence="1">
    <location>
        <begin position="23"/>
        <end position="490"/>
    </location>
</feature>
<sequence length="490" mass="51011">MFNVRRLVFIWSLTVCSLSILAQNNVGINTNTPDSSAILHLESNDKGLLLPRLSITERNNMVNPATGLIIYNTTDSIVEQYNGVCWVPTYSENCADCSVSYSFGQTNYQIDRANALSMTVPFSVTSSNQSGLSLSVLHDFSEESNVVMNLDSLQSSGNVSMEIQTSVFEDSGAHVVTFFSGCGSSMAIHAIEINVSPCDQVVVSADQLNFDVSADPAVSGNNCVVVTILENVGIRSIEDTIPAFTTGTLSNTNLGILNYGYVYGDGGDAPELMGEDADNGGDAIHLTCDTEIRNHGMIYGGGGAGLTVGAFESIDIGGVFTVCLAIGAGGGGGMPQGLGGLSASGGSCSTVIGFWEQGNTAGVEYDDDEGEAVNRSETFSIPTPVVSGNIVITANSGGGGDFGEDGTTSSQPIDFSGSELGITVSIPFIGDVTVPIPIGPLLNPIANTINSQFNGAVTGTGGYAIRHNGNTVNVPDDNYQTYWIRGRVGN</sequence>
<name>A0A916JLH3_9FLAO</name>
<evidence type="ECO:0000313" key="3">
    <source>
        <dbReference type="Proteomes" id="UP000683507"/>
    </source>
</evidence>
<dbReference type="AlphaFoldDB" id="A0A916JLH3"/>
<dbReference type="Proteomes" id="UP000683507">
    <property type="component" value="Chromosome"/>
</dbReference>
<keyword evidence="1" id="KW-0732">Signal</keyword>
<reference evidence="2" key="1">
    <citation type="submission" date="2021-04" db="EMBL/GenBank/DDBJ databases">
        <authorList>
            <person name="Rodrigo-Torres L."/>
            <person name="Arahal R. D."/>
            <person name="Lucena T."/>
        </authorList>
    </citation>
    <scope>NUCLEOTIDE SEQUENCE</scope>
    <source>
        <strain evidence="2">AS29M-1</strain>
    </source>
</reference>
<gene>
    <name evidence="2" type="ORF">CRYO30217_01468</name>
</gene>
<evidence type="ECO:0000313" key="2">
    <source>
        <dbReference type="EMBL" id="CAG5080880.1"/>
    </source>
</evidence>
<dbReference type="EMBL" id="OU015584">
    <property type="protein sequence ID" value="CAG5080880.1"/>
    <property type="molecule type" value="Genomic_DNA"/>
</dbReference>